<feature type="chain" id="PRO_5014826837" evidence="7">
    <location>
        <begin position="19"/>
        <end position="791"/>
    </location>
</feature>
<feature type="coiled-coil region" evidence="5">
    <location>
        <begin position="498"/>
        <end position="532"/>
    </location>
</feature>
<sequence>MKWFWLLLWSSITFSLQAQTLAEVEKKILENTQKDTNWVLLLVKAGDLHADNRNFTKAHEYFQQAIQHSQKIKYTNGLIRSYYFEGLAYRNEGNYKLSEENHLKAIALAQKQKNEDQLMRSYLNLGNTYRNLGTYDKSLDCYLKSLELSQKLGNKRIEAANYNNIGEIYRFQNNSAWALEYYEKALKISREIKDERQIASNLNNIGIIYFREKEFLKAEEYLKESLALSEKINNKRLQMLNYINLGNIFLKKSKGYDEGIETAMKYQNNAILLAEELKDQYNLSIAKRNLARCYMLQKDYAKAEELIKEALSIAEKIEARTEKANGYYDMILLKIKQGANIRDVVEYEMRYQDELNTIQNEELTATIAKLQNTYEFKQKEIENNLLRKENEIKKLQMMEAEMLQKQQRQENELLASQNNLLEMENKIKENALEKERIMKEEARIKAEKERKEKELLEKDALLKKQTLEKQSYLIVGVAIIAILTALLALGLGRAYFNRKRFAQTLQLKNKEIEQQKEEILTQRDLLDEQNKALAYQKEEILASIRYAKNIQTALLPNPKRILSYFKDFWSFYQPRDIVSGDFYYFIERNGKAFLALADCTGHGVPGAFMSSLGIAILENTIVAKNITQAAQILQELDYTLYKSLNQEGENRQKDGMEIALCVIDKSQKTIEFAGANRPAVLVVDGKHIQEISPDKQSIGGERENLERNFSSQIICFEKDCKIYLFSDGYQDQFGSEKNRKMGKKNFQDILLQAIELPFDKQATFIQEKFETWKGKNEQIDDVSVIGAWIVV</sequence>
<feature type="domain" description="PPM-type phosphatase" evidence="8">
    <location>
        <begin position="566"/>
        <end position="769"/>
    </location>
</feature>
<keyword evidence="4" id="KW-0802">TPR repeat</keyword>
<evidence type="ECO:0000256" key="5">
    <source>
        <dbReference type="SAM" id="Coils"/>
    </source>
</evidence>
<dbReference type="InterPro" id="IPR019734">
    <property type="entry name" value="TPR_rpt"/>
</dbReference>
<evidence type="ECO:0000256" key="2">
    <source>
        <dbReference type="ARBA" id="ARBA00022490"/>
    </source>
</evidence>
<feature type="repeat" description="TPR" evidence="4">
    <location>
        <begin position="119"/>
        <end position="152"/>
    </location>
</feature>
<keyword evidence="6" id="KW-0812">Transmembrane</keyword>
<protein>
    <submittedName>
        <fullName evidence="9">Stage II sporulation protein E (SpoIIE)</fullName>
    </submittedName>
</protein>
<dbReference type="OrthoDB" id="9806704at2"/>
<evidence type="ECO:0000256" key="6">
    <source>
        <dbReference type="SAM" id="Phobius"/>
    </source>
</evidence>
<evidence type="ECO:0000259" key="8">
    <source>
        <dbReference type="SMART" id="SM00331"/>
    </source>
</evidence>
<dbReference type="PANTHER" id="PTHR45954:SF1">
    <property type="entry name" value="LD33695P"/>
    <property type="match status" value="1"/>
</dbReference>
<keyword evidence="2" id="KW-0963">Cytoplasm</keyword>
<evidence type="ECO:0000256" key="7">
    <source>
        <dbReference type="SAM" id="SignalP"/>
    </source>
</evidence>
<accession>A0A2N3IJD4</accession>
<dbReference type="GO" id="GO:0005938">
    <property type="term" value="C:cell cortex"/>
    <property type="evidence" value="ECO:0007669"/>
    <property type="project" value="TreeGrafter"/>
</dbReference>
<feature type="repeat" description="TPR" evidence="4">
    <location>
        <begin position="199"/>
        <end position="232"/>
    </location>
</feature>
<dbReference type="AlphaFoldDB" id="A0A2N3IJD4"/>
<evidence type="ECO:0000256" key="3">
    <source>
        <dbReference type="ARBA" id="ARBA00022737"/>
    </source>
</evidence>
<dbReference type="GO" id="GO:0005092">
    <property type="term" value="F:GDP-dissociation inhibitor activity"/>
    <property type="evidence" value="ECO:0007669"/>
    <property type="project" value="TreeGrafter"/>
</dbReference>
<dbReference type="Proteomes" id="UP000233387">
    <property type="component" value="Unassembled WGS sequence"/>
</dbReference>
<dbReference type="InterPro" id="IPR052386">
    <property type="entry name" value="GPSM"/>
</dbReference>
<dbReference type="Pfam" id="PF13181">
    <property type="entry name" value="TPR_8"/>
    <property type="match status" value="1"/>
</dbReference>
<dbReference type="Gene3D" id="3.60.40.10">
    <property type="entry name" value="PPM-type phosphatase domain"/>
    <property type="match status" value="1"/>
</dbReference>
<evidence type="ECO:0000256" key="4">
    <source>
        <dbReference type="PROSITE-ProRule" id="PRU00339"/>
    </source>
</evidence>
<keyword evidence="7" id="KW-0732">Signal</keyword>
<dbReference type="InterPro" id="IPR001932">
    <property type="entry name" value="PPM-type_phosphatase-like_dom"/>
</dbReference>
<dbReference type="RefSeq" id="WP_101357773.1">
    <property type="nucleotide sequence ID" value="NZ_NKXO01000006.1"/>
</dbReference>
<evidence type="ECO:0000313" key="10">
    <source>
        <dbReference type="Proteomes" id="UP000233387"/>
    </source>
</evidence>
<keyword evidence="3" id="KW-0677">Repeat</keyword>
<proteinExistence type="predicted"/>
<feature type="transmembrane region" description="Helical" evidence="6">
    <location>
        <begin position="472"/>
        <end position="496"/>
    </location>
</feature>
<dbReference type="PANTHER" id="PTHR45954">
    <property type="entry name" value="LD33695P"/>
    <property type="match status" value="1"/>
</dbReference>
<dbReference type="Pfam" id="PF13374">
    <property type="entry name" value="TPR_10"/>
    <property type="match status" value="2"/>
</dbReference>
<dbReference type="SMART" id="SM00028">
    <property type="entry name" value="TPR"/>
    <property type="match status" value="6"/>
</dbReference>
<evidence type="ECO:0000313" key="9">
    <source>
        <dbReference type="EMBL" id="PKQ70429.1"/>
    </source>
</evidence>
<keyword evidence="5" id="KW-0175">Coiled coil</keyword>
<feature type="signal peptide" evidence="7">
    <location>
        <begin position="1"/>
        <end position="18"/>
    </location>
</feature>
<gene>
    <name evidence="9" type="ORF">Rain11_0512</name>
</gene>
<organism evidence="9 10">
    <name type="scientific">Raineya orbicola</name>
    <dbReference type="NCBI Taxonomy" id="2016530"/>
    <lineage>
        <taxon>Bacteria</taxon>
        <taxon>Pseudomonadati</taxon>
        <taxon>Bacteroidota</taxon>
        <taxon>Cytophagia</taxon>
        <taxon>Cytophagales</taxon>
        <taxon>Raineyaceae</taxon>
        <taxon>Raineya</taxon>
    </lineage>
</organism>
<dbReference type="SMART" id="SM00331">
    <property type="entry name" value="PP2C_SIG"/>
    <property type="match status" value="1"/>
</dbReference>
<keyword evidence="10" id="KW-1185">Reference proteome</keyword>
<evidence type="ECO:0000256" key="1">
    <source>
        <dbReference type="ARBA" id="ARBA00004496"/>
    </source>
</evidence>
<name>A0A2N3IJD4_9BACT</name>
<comment type="subcellular location">
    <subcellularLocation>
        <location evidence="1">Cytoplasm</location>
    </subcellularLocation>
</comment>
<comment type="caution">
    <text evidence="9">The sequence shown here is derived from an EMBL/GenBank/DDBJ whole genome shotgun (WGS) entry which is preliminary data.</text>
</comment>
<feature type="repeat" description="TPR" evidence="4">
    <location>
        <begin position="159"/>
        <end position="192"/>
    </location>
</feature>
<dbReference type="Pfam" id="PF13424">
    <property type="entry name" value="TPR_12"/>
    <property type="match status" value="1"/>
</dbReference>
<dbReference type="InterPro" id="IPR036457">
    <property type="entry name" value="PPM-type-like_dom_sf"/>
</dbReference>
<dbReference type="Pfam" id="PF07228">
    <property type="entry name" value="SpoIIE"/>
    <property type="match status" value="1"/>
</dbReference>
<dbReference type="SUPFAM" id="SSF48452">
    <property type="entry name" value="TPR-like"/>
    <property type="match status" value="2"/>
</dbReference>
<keyword evidence="6" id="KW-1133">Transmembrane helix</keyword>
<dbReference type="InterPro" id="IPR011990">
    <property type="entry name" value="TPR-like_helical_dom_sf"/>
</dbReference>
<dbReference type="EMBL" id="NKXO01000006">
    <property type="protein sequence ID" value="PKQ70429.1"/>
    <property type="molecule type" value="Genomic_DNA"/>
</dbReference>
<dbReference type="GO" id="GO:0001965">
    <property type="term" value="F:G-protein alpha-subunit binding"/>
    <property type="evidence" value="ECO:0007669"/>
    <property type="project" value="TreeGrafter"/>
</dbReference>
<keyword evidence="6" id="KW-0472">Membrane</keyword>
<dbReference type="PROSITE" id="PS50005">
    <property type="entry name" value="TPR"/>
    <property type="match status" value="3"/>
</dbReference>
<dbReference type="Gene3D" id="1.25.40.10">
    <property type="entry name" value="Tetratricopeptide repeat domain"/>
    <property type="match status" value="3"/>
</dbReference>
<reference evidence="9 10" key="1">
    <citation type="submission" date="2017-06" db="EMBL/GenBank/DDBJ databases">
        <title>Raineya orbicola gen. nov., sp. nov. a slightly thermophilic bacterium of the phylum Bacteroidetes and the description of Raineyaceae fam. nov.</title>
        <authorList>
            <person name="Albuquerque L."/>
            <person name="Polonia A.R.M."/>
            <person name="Barroso C."/>
            <person name="Froufe H.J.C."/>
            <person name="Lage O."/>
            <person name="Lobo-Da-Cunha A."/>
            <person name="Egas C."/>
            <person name="Da Costa M.S."/>
        </authorList>
    </citation>
    <scope>NUCLEOTIDE SEQUENCE [LARGE SCALE GENOMIC DNA]</scope>
    <source>
        <strain evidence="9 10">SPSPC-11</strain>
    </source>
</reference>
<feature type="coiled-coil region" evidence="5">
    <location>
        <begin position="360"/>
        <end position="464"/>
    </location>
</feature>